<keyword evidence="1" id="KW-0328">Glycosyltransferase</keyword>
<dbReference type="RefSeq" id="WP_130040064.1">
    <property type="nucleotide sequence ID" value="NZ_JACCEV010000003.1"/>
</dbReference>
<dbReference type="Gene3D" id="3.40.50.2000">
    <property type="entry name" value="Glycogen Phosphorylase B"/>
    <property type="match status" value="2"/>
</dbReference>
<dbReference type="PANTHER" id="PTHR30160:SF7">
    <property type="entry name" value="ADP-HEPTOSE--LPS HEPTOSYLTRANSFERASE 2"/>
    <property type="match status" value="1"/>
</dbReference>
<dbReference type="CDD" id="cd03789">
    <property type="entry name" value="GT9_LPS_heptosyltransferase"/>
    <property type="match status" value="1"/>
</dbReference>
<sequence length="326" mass="35468">MPNISAIYLRLPNWIGDVCMSLPSLHALLDTQIPIVVCARPWARDLLAAYDLAGFIEMKGRWREDRAAVHAFRKKAQHPHARGILLPDSLSSAMVFKFGGIPSAGYRDDGRSLILRWPVNKPAASLHAVESWHYITSQALKRWSLPCSGLPVARRLGLHLADRHDAEGQQALLQAGLEPGSYILIAPTATGLHHGKVKVWPYYKELTQRLQSLGYTVVMCPPAAEADEAKKNAPDALCLPPLKLGAFATLAQLATLVICNDSGVSHLAAAADARQLTLFGVTQPERTGPWSDKASCLGSAQAWPTLEQAVDRVHALLTLQQVHSSA</sequence>
<dbReference type="OrthoDB" id="9797795at2"/>
<proteinExistence type="predicted"/>
<dbReference type="Pfam" id="PF01075">
    <property type="entry name" value="Glyco_transf_9"/>
    <property type="match status" value="1"/>
</dbReference>
<dbReference type="GO" id="GO:0009244">
    <property type="term" value="P:lipopolysaccharide core region biosynthetic process"/>
    <property type="evidence" value="ECO:0007669"/>
    <property type="project" value="TreeGrafter"/>
</dbReference>
<accession>A0A853GWC1</accession>
<dbReference type="GO" id="GO:0008713">
    <property type="term" value="F:ADP-heptose-lipopolysaccharide heptosyltransferase activity"/>
    <property type="evidence" value="ECO:0007669"/>
    <property type="project" value="TreeGrafter"/>
</dbReference>
<evidence type="ECO:0000256" key="2">
    <source>
        <dbReference type="ARBA" id="ARBA00022679"/>
    </source>
</evidence>
<keyword evidence="4" id="KW-1185">Reference proteome</keyword>
<dbReference type="AlphaFoldDB" id="A0A853GWC1"/>
<dbReference type="SUPFAM" id="SSF53756">
    <property type="entry name" value="UDP-Glycosyltransferase/glycogen phosphorylase"/>
    <property type="match status" value="1"/>
</dbReference>
<reference evidence="3 4" key="1">
    <citation type="submission" date="2020-07" db="EMBL/GenBank/DDBJ databases">
        <title>Taxonomic revisions and descriptions of new bacterial species based on genomic comparisons in the high-G+C-content subgroup of the family Alcaligenaceae.</title>
        <authorList>
            <person name="Szabo A."/>
            <person name="Felfoldi T."/>
        </authorList>
    </citation>
    <scope>NUCLEOTIDE SEQUENCE [LARGE SCALE GENOMIC DNA]</scope>
    <source>
        <strain evidence="3 4">DSM 25667</strain>
    </source>
</reference>
<organism evidence="3 4">
    <name type="scientific">Pollutimonas harenae</name>
    <dbReference type="NCBI Taxonomy" id="657015"/>
    <lineage>
        <taxon>Bacteria</taxon>
        <taxon>Pseudomonadati</taxon>
        <taxon>Pseudomonadota</taxon>
        <taxon>Betaproteobacteria</taxon>
        <taxon>Burkholderiales</taxon>
        <taxon>Alcaligenaceae</taxon>
        <taxon>Pollutimonas</taxon>
    </lineage>
</organism>
<gene>
    <name evidence="3" type="ORF">H0A62_13595</name>
</gene>
<keyword evidence="2 3" id="KW-0808">Transferase</keyword>
<comment type="caution">
    <text evidence="3">The sequence shown here is derived from an EMBL/GenBank/DDBJ whole genome shotgun (WGS) entry which is preliminary data.</text>
</comment>
<dbReference type="GO" id="GO:0005829">
    <property type="term" value="C:cytosol"/>
    <property type="evidence" value="ECO:0007669"/>
    <property type="project" value="TreeGrafter"/>
</dbReference>
<dbReference type="InterPro" id="IPR002201">
    <property type="entry name" value="Glyco_trans_9"/>
</dbReference>
<evidence type="ECO:0000256" key="1">
    <source>
        <dbReference type="ARBA" id="ARBA00022676"/>
    </source>
</evidence>
<dbReference type="PANTHER" id="PTHR30160">
    <property type="entry name" value="TETRAACYLDISACCHARIDE 4'-KINASE-RELATED"/>
    <property type="match status" value="1"/>
</dbReference>
<evidence type="ECO:0000313" key="3">
    <source>
        <dbReference type="EMBL" id="NYT86641.1"/>
    </source>
</evidence>
<name>A0A853GWC1_9BURK</name>
<evidence type="ECO:0000313" key="4">
    <source>
        <dbReference type="Proteomes" id="UP000554144"/>
    </source>
</evidence>
<protein>
    <submittedName>
        <fullName evidence="3">Heptosyltransferase</fullName>
    </submittedName>
</protein>
<dbReference type="InterPro" id="IPR051199">
    <property type="entry name" value="LPS_LOS_Heptosyltrfase"/>
</dbReference>
<dbReference type="Proteomes" id="UP000554144">
    <property type="component" value="Unassembled WGS sequence"/>
</dbReference>
<dbReference type="EMBL" id="JACCEV010000003">
    <property type="protein sequence ID" value="NYT86641.1"/>
    <property type="molecule type" value="Genomic_DNA"/>
</dbReference>